<dbReference type="Proteomes" id="UP001219355">
    <property type="component" value="Chromosome 4"/>
</dbReference>
<dbReference type="GO" id="GO:0006890">
    <property type="term" value="P:retrograde vesicle-mediated transport, Golgi to endoplasmic reticulum"/>
    <property type="evidence" value="ECO:0007669"/>
    <property type="project" value="TreeGrafter"/>
</dbReference>
<reference evidence="6" key="1">
    <citation type="submission" date="2023-03" db="EMBL/GenBank/DDBJ databases">
        <title>Emydomyces testavorans Genome Sequence.</title>
        <authorList>
            <person name="Hoyer L."/>
        </authorList>
    </citation>
    <scope>NUCLEOTIDE SEQUENCE</scope>
    <source>
        <strain evidence="6">16-2883</strain>
    </source>
</reference>
<dbReference type="AlphaFoldDB" id="A0AAF0DLH7"/>
<name>A0AAF0DLH7_9EURO</name>
<evidence type="ECO:0000256" key="5">
    <source>
        <dbReference type="SAM" id="Phobius"/>
    </source>
</evidence>
<gene>
    <name evidence="6" type="ORF">PRK78_006285</name>
</gene>
<evidence type="ECO:0000256" key="3">
    <source>
        <dbReference type="ARBA" id="ARBA00023136"/>
    </source>
</evidence>
<proteinExistence type="predicted"/>
<organism evidence="6 7">
    <name type="scientific">Emydomyces testavorans</name>
    <dbReference type="NCBI Taxonomy" id="2070801"/>
    <lineage>
        <taxon>Eukaryota</taxon>
        <taxon>Fungi</taxon>
        <taxon>Dikarya</taxon>
        <taxon>Ascomycota</taxon>
        <taxon>Pezizomycotina</taxon>
        <taxon>Eurotiomycetes</taxon>
        <taxon>Eurotiomycetidae</taxon>
        <taxon>Onygenales</taxon>
        <taxon>Nannizziopsiaceae</taxon>
        <taxon>Emydomyces</taxon>
    </lineage>
</organism>
<feature type="compositionally biased region" description="Polar residues" evidence="4">
    <location>
        <begin position="52"/>
        <end position="85"/>
    </location>
</feature>
<evidence type="ECO:0000313" key="7">
    <source>
        <dbReference type="Proteomes" id="UP001219355"/>
    </source>
</evidence>
<feature type="transmembrane region" description="Helical" evidence="5">
    <location>
        <begin position="220"/>
        <end position="237"/>
    </location>
</feature>
<sequence>MSNTEESPAQQAARLRRERREAKIRAGGSARLDKITSLSGRTPASMREELPSSISPVDNSNPESQTHQPSRSASPLPNTTGQSADSVEAQEAYLRALLRSKQPLDQPQEADPTAKLLSTLMGFDSASSDATGASGAAAPPAADILSENLTTLGLPSSVANFFTQQLQPESADVQRKNRIWKALHTVLSFVMGIWLIIALRASMLTYGVHPPPPATAMSPFVHFITAEMILGGARLLTNAGDGQLRTARPWMQLLSNIIRDGRIILFLLGIASLWMRMSDAIGTKS</sequence>
<feature type="transmembrane region" description="Helical" evidence="5">
    <location>
        <begin position="185"/>
        <end position="208"/>
    </location>
</feature>
<feature type="transmembrane region" description="Helical" evidence="5">
    <location>
        <begin position="257"/>
        <end position="275"/>
    </location>
</feature>
<evidence type="ECO:0000256" key="4">
    <source>
        <dbReference type="SAM" id="MobiDB-lite"/>
    </source>
</evidence>
<keyword evidence="7" id="KW-1185">Reference proteome</keyword>
<evidence type="ECO:0000256" key="1">
    <source>
        <dbReference type="ARBA" id="ARBA00022692"/>
    </source>
</evidence>
<keyword evidence="2 5" id="KW-1133">Transmembrane helix</keyword>
<feature type="region of interest" description="Disordered" evidence="4">
    <location>
        <begin position="1"/>
        <end position="87"/>
    </location>
</feature>
<evidence type="ECO:0000313" key="6">
    <source>
        <dbReference type="EMBL" id="WEW60797.1"/>
    </source>
</evidence>
<keyword evidence="3 5" id="KW-0472">Membrane</keyword>
<protein>
    <submittedName>
        <fullName evidence="6">Uncharacterized protein</fullName>
    </submittedName>
</protein>
<dbReference type="Pfam" id="PF08690">
    <property type="entry name" value="GET2"/>
    <property type="match status" value="1"/>
</dbReference>
<keyword evidence="1 5" id="KW-0812">Transmembrane</keyword>
<dbReference type="EMBL" id="CP120630">
    <property type="protein sequence ID" value="WEW60797.1"/>
    <property type="molecule type" value="Genomic_DNA"/>
</dbReference>
<dbReference type="PANTHER" id="PTHR28263:SF1">
    <property type="entry name" value="GOLGI TO ER TRAFFIC PROTEIN 2"/>
    <property type="match status" value="1"/>
</dbReference>
<accession>A0AAF0DLH7</accession>
<dbReference type="InterPro" id="IPR028143">
    <property type="entry name" value="Get2/sif1"/>
</dbReference>
<dbReference type="PANTHER" id="PTHR28263">
    <property type="entry name" value="GOLGI TO ER TRAFFIC PROTEIN 2"/>
    <property type="match status" value="1"/>
</dbReference>
<evidence type="ECO:0000256" key="2">
    <source>
        <dbReference type="ARBA" id="ARBA00022989"/>
    </source>
</evidence>